<dbReference type="Gene3D" id="2.60.40.10">
    <property type="entry name" value="Immunoglobulins"/>
    <property type="match status" value="3"/>
</dbReference>
<evidence type="ECO:0000259" key="3">
    <source>
        <dbReference type="PROSITE" id="PS50853"/>
    </source>
</evidence>
<dbReference type="PANTHER" id="PTHR13817:SF166">
    <property type="entry name" value="NEURONAL IGCAM-RELATED"/>
    <property type="match status" value="1"/>
</dbReference>
<comment type="caution">
    <text evidence="4">The sequence shown here is derived from an EMBL/GenBank/DDBJ whole genome shotgun (WGS) entry which is preliminary data.</text>
</comment>
<dbReference type="InterPro" id="IPR013783">
    <property type="entry name" value="Ig-like_fold"/>
</dbReference>
<protein>
    <submittedName>
        <fullName evidence="4">Protein sidekick-2</fullName>
    </submittedName>
</protein>
<sequence>YTGDVSISGGVTLTVHFDGFSPQFTLSCISTGGPATTVMWTRDSTTVTHGTETVLVNATTAEYIHTLNVTGRMEGRYTCTVANNKPSNGSACRDFPGQPIIVLVGKSTNSLNFTWNVSNTTDDSTCTVEWEKIGCLAENRDNIGSITTNDTSYSITGLEEGSRYNITVTAGGQSNTVSAVTTLKAPSAAPNVTQTLATSYSITINWELAPCEDITGYSVRYGEMGTNTIDTTVLNITGASVTKATISNLTLSTNYTIQVAAVNRAGTGVFGNATIVMTVEKSVHLTFRQKIIPDCGYVILDD</sequence>
<gene>
    <name evidence="4" type="ORF">GBAR_LOCUS18097</name>
</gene>
<evidence type="ECO:0000256" key="1">
    <source>
        <dbReference type="ARBA" id="ARBA00022737"/>
    </source>
</evidence>
<dbReference type="InterPro" id="IPR007110">
    <property type="entry name" value="Ig-like_dom"/>
</dbReference>
<feature type="non-terminal residue" evidence="4">
    <location>
        <position position="302"/>
    </location>
</feature>
<feature type="domain" description="Fibronectin type-III" evidence="3">
    <location>
        <begin position="186"/>
        <end position="281"/>
    </location>
</feature>
<organism evidence="4 5">
    <name type="scientific">Geodia barretti</name>
    <name type="common">Barrett's horny sponge</name>
    <dbReference type="NCBI Taxonomy" id="519541"/>
    <lineage>
        <taxon>Eukaryota</taxon>
        <taxon>Metazoa</taxon>
        <taxon>Porifera</taxon>
        <taxon>Demospongiae</taxon>
        <taxon>Heteroscleromorpha</taxon>
        <taxon>Tetractinellida</taxon>
        <taxon>Astrophorina</taxon>
        <taxon>Geodiidae</taxon>
        <taxon>Geodia</taxon>
    </lineage>
</organism>
<keyword evidence="5" id="KW-1185">Reference proteome</keyword>
<accession>A0AA35SNQ6</accession>
<dbReference type="SMART" id="SM00060">
    <property type="entry name" value="FN3"/>
    <property type="match status" value="2"/>
</dbReference>
<feature type="non-terminal residue" evidence="4">
    <location>
        <position position="1"/>
    </location>
</feature>
<dbReference type="InterPro" id="IPR036179">
    <property type="entry name" value="Ig-like_dom_sf"/>
</dbReference>
<evidence type="ECO:0000313" key="4">
    <source>
        <dbReference type="EMBL" id="CAI8031956.1"/>
    </source>
</evidence>
<dbReference type="PROSITE" id="PS50835">
    <property type="entry name" value="IG_LIKE"/>
    <property type="match status" value="1"/>
</dbReference>
<name>A0AA35SNQ6_GEOBA</name>
<dbReference type="InterPro" id="IPR003961">
    <property type="entry name" value="FN3_dom"/>
</dbReference>
<evidence type="ECO:0000313" key="5">
    <source>
        <dbReference type="Proteomes" id="UP001174909"/>
    </source>
</evidence>
<dbReference type="SUPFAM" id="SSF49265">
    <property type="entry name" value="Fibronectin type III"/>
    <property type="match status" value="1"/>
</dbReference>
<dbReference type="EMBL" id="CASHTH010002578">
    <property type="protein sequence ID" value="CAI8031956.1"/>
    <property type="molecule type" value="Genomic_DNA"/>
</dbReference>
<evidence type="ECO:0000259" key="2">
    <source>
        <dbReference type="PROSITE" id="PS50835"/>
    </source>
</evidence>
<feature type="domain" description="Ig-like" evidence="2">
    <location>
        <begin position="1"/>
        <end position="84"/>
    </location>
</feature>
<dbReference type="Proteomes" id="UP001174909">
    <property type="component" value="Unassembled WGS sequence"/>
</dbReference>
<proteinExistence type="predicted"/>
<dbReference type="PANTHER" id="PTHR13817">
    <property type="entry name" value="TITIN"/>
    <property type="match status" value="1"/>
</dbReference>
<keyword evidence="1" id="KW-0677">Repeat</keyword>
<dbReference type="Pfam" id="PF13927">
    <property type="entry name" value="Ig_3"/>
    <property type="match status" value="1"/>
</dbReference>
<dbReference type="InterPro" id="IPR050964">
    <property type="entry name" value="Striated_Muscle_Regulatory"/>
</dbReference>
<feature type="domain" description="Fibronectin type-III" evidence="3">
    <location>
        <begin position="95"/>
        <end position="185"/>
    </location>
</feature>
<reference evidence="4" key="1">
    <citation type="submission" date="2023-03" db="EMBL/GenBank/DDBJ databases">
        <authorList>
            <person name="Steffen K."/>
            <person name="Cardenas P."/>
        </authorList>
    </citation>
    <scope>NUCLEOTIDE SEQUENCE</scope>
</reference>
<dbReference type="Pfam" id="PF00041">
    <property type="entry name" value="fn3"/>
    <property type="match status" value="2"/>
</dbReference>
<dbReference type="PROSITE" id="PS50853">
    <property type="entry name" value="FN3"/>
    <property type="match status" value="2"/>
</dbReference>
<dbReference type="SUPFAM" id="SSF48726">
    <property type="entry name" value="Immunoglobulin"/>
    <property type="match status" value="1"/>
</dbReference>
<dbReference type="CDD" id="cd00063">
    <property type="entry name" value="FN3"/>
    <property type="match status" value="2"/>
</dbReference>
<dbReference type="InterPro" id="IPR036116">
    <property type="entry name" value="FN3_sf"/>
</dbReference>
<dbReference type="AlphaFoldDB" id="A0AA35SNQ6"/>